<dbReference type="InterPro" id="IPR006179">
    <property type="entry name" value="5_nucleotidase/apyrase"/>
</dbReference>
<evidence type="ECO:0000259" key="4">
    <source>
        <dbReference type="PROSITE" id="PS50018"/>
    </source>
</evidence>
<dbReference type="PRINTS" id="PR01607">
    <property type="entry name" value="APYRASEFAMLY"/>
</dbReference>
<organism evidence="5 6">
    <name type="scientific">Acanthamoeba castellanii (strain ATCC 30010 / Neff)</name>
    <dbReference type="NCBI Taxonomy" id="1257118"/>
    <lineage>
        <taxon>Eukaryota</taxon>
        <taxon>Amoebozoa</taxon>
        <taxon>Discosea</taxon>
        <taxon>Longamoebia</taxon>
        <taxon>Centramoebida</taxon>
        <taxon>Acanthamoebidae</taxon>
        <taxon>Acanthamoeba</taxon>
    </lineage>
</organism>
<dbReference type="OrthoDB" id="7722975at2759"/>
<keyword evidence="2" id="KW-0812">Transmembrane</keyword>
<keyword evidence="2" id="KW-0472">Membrane</keyword>
<dbReference type="VEuPathDB" id="AmoebaDB:ACA1_061510"/>
<feature type="signal peptide" evidence="3">
    <location>
        <begin position="1"/>
        <end position="23"/>
    </location>
</feature>
<proteinExistence type="inferred from homology"/>
<sequence>MDPRRGLYTFLFVFFLTASGVTGWNLTVVHSGDTFGAVVAVNVANNPCAPTDTSYTSDLPFCLGGVARRAALIAQLRNDSAHALVVDTGNSLPGANYFLFSPELVTNYTKGVGYDVVKLDLYDMQGGLSVLSSFLAAMEADGATAVCSNLVGMQNESALANLTVQQYATIGYTDGQKVGFAGTMPANIAGLVSQPGRLDSTEEIMALQVAVGSLLNEGVNKIVVAVSNLRLVEPLVQRVLGIDVVLVQGQFYANQNDSETPIGPYPVVERLLWKQKVCIAGVGVWGKHVGKLDVVFDEYGVVESCSGDAVPLDDDITPVASIQAEVIQDYNRSMAGLSRVIGSAEVPLDYNHRCMFGECGLGSWTAEALKKAGRTEIGIVNGGSFGGSVEAGNVTLAQFVRSFPFPADLIVTMDLKGKHLLEVLEHSVSLSNETSFEISQGIGRFLQVSGLRFTFNAKESVGMRIVNVWVQDSAIAAAATTTQRATTWTLVDPERDYSLTTISYISSGQDGYAVIPANAQNVQTTVRTAENVYREGLAAGPITGFATGLIVTSTASRRTCIAPGSTTELLCNGNGDCIAGSCECTAPGATGEFCDFSSSSSGSDDTLAIALGVILPLAFMAVVLAVLVAVLVLGYMRYRRPKLILKEPNYQLLVWRRDSLEAGAEVKMLPMRRLSVKVQTVLEEFLMDKHVVQAIGNVAHAKPSSSDEVAAAMMLVYQSSDKGTDLIRLLLKNELMALDDEKVLFREDTPGVQAFSVFSRMVGLPYLWNTFALPIAELELANNAHLGSNPSKSNVTDSDPAPLGTIFSLTTSVEINPKHLEEGQDNSVGRLQLELILQKLATRIFTSLPYFPLYLRQLCHMLYEDMRYDHPDYIHRVLGNLIFLRFICPALLVPQSYGLVKGEVHPKTHRTLILIAKVLQNLANKNDFSGKEEFMEVMNGFIERNVGKLEEFFNGLCAETDEPRFGDPPTSIVPRQFRKKALTVLYQFVRSHGKEIHDELSEFPPYAVQESLERLKYITRDINIRDFASSDESESESEAEGSR</sequence>
<dbReference type="STRING" id="1257118.L8GZ77"/>
<reference evidence="5 6" key="1">
    <citation type="journal article" date="2013" name="Genome Biol.">
        <title>Genome of Acanthamoeba castellanii highlights extensive lateral gene transfer and early evolution of tyrosine kinase signaling.</title>
        <authorList>
            <person name="Clarke M."/>
            <person name="Lohan A.J."/>
            <person name="Liu B."/>
            <person name="Lagkouvardos I."/>
            <person name="Roy S."/>
            <person name="Zafar N."/>
            <person name="Bertelli C."/>
            <person name="Schilde C."/>
            <person name="Kianianmomeni A."/>
            <person name="Burglin T.R."/>
            <person name="Frech C."/>
            <person name="Turcotte B."/>
            <person name="Kopec K.O."/>
            <person name="Synnott J.M."/>
            <person name="Choo C."/>
            <person name="Paponov I."/>
            <person name="Finkler A."/>
            <person name="Soon Heng Tan C."/>
            <person name="Hutchins A.P."/>
            <person name="Weinmeier T."/>
            <person name="Rattei T."/>
            <person name="Chu J.S."/>
            <person name="Gimenez G."/>
            <person name="Irimia M."/>
            <person name="Rigden D.J."/>
            <person name="Fitzpatrick D.A."/>
            <person name="Lorenzo-Morales J."/>
            <person name="Bateman A."/>
            <person name="Chiu C.H."/>
            <person name="Tang P."/>
            <person name="Hegemann P."/>
            <person name="Fromm H."/>
            <person name="Raoult D."/>
            <person name="Greub G."/>
            <person name="Miranda-Saavedra D."/>
            <person name="Chen N."/>
            <person name="Nash P."/>
            <person name="Ginger M.L."/>
            <person name="Horn M."/>
            <person name="Schaap P."/>
            <person name="Caler L."/>
            <person name="Loftus B."/>
        </authorList>
    </citation>
    <scope>NUCLEOTIDE SEQUENCE [LARGE SCALE GENOMIC DNA]</scope>
    <source>
        <strain evidence="5 6">Neff</strain>
    </source>
</reference>
<protein>
    <submittedName>
        <fullName evidence="5">5'nucleotidase, putative</fullName>
    </submittedName>
</protein>
<accession>L8GZ77</accession>
<feature type="domain" description="Ras-GAP" evidence="4">
    <location>
        <begin position="705"/>
        <end position="924"/>
    </location>
</feature>
<evidence type="ECO:0000256" key="3">
    <source>
        <dbReference type="SAM" id="SignalP"/>
    </source>
</evidence>
<name>L8GZ77_ACACF</name>
<feature type="transmembrane region" description="Helical" evidence="2">
    <location>
        <begin position="607"/>
        <end position="636"/>
    </location>
</feature>
<dbReference type="GO" id="GO:0009166">
    <property type="term" value="P:nucleotide catabolic process"/>
    <property type="evidence" value="ECO:0007669"/>
    <property type="project" value="InterPro"/>
</dbReference>
<dbReference type="Pfam" id="PF02872">
    <property type="entry name" value="5_nucleotid_C"/>
    <property type="match status" value="1"/>
</dbReference>
<dbReference type="PANTHER" id="PTHR11575">
    <property type="entry name" value="5'-NUCLEOTIDASE-RELATED"/>
    <property type="match status" value="1"/>
</dbReference>
<dbReference type="GeneID" id="14918482"/>
<dbReference type="InterPro" id="IPR029052">
    <property type="entry name" value="Metallo-depent_PP-like"/>
</dbReference>
<dbReference type="Gene3D" id="3.90.780.10">
    <property type="entry name" value="5'-Nucleotidase, C-terminal domain"/>
    <property type="match status" value="1"/>
</dbReference>
<dbReference type="InterPro" id="IPR008334">
    <property type="entry name" value="5'-Nucleotdase_C"/>
</dbReference>
<keyword evidence="6" id="KW-1185">Reference proteome</keyword>
<dbReference type="AlphaFoldDB" id="L8GZ77"/>
<dbReference type="SUPFAM" id="SSF55816">
    <property type="entry name" value="5'-nucleotidase (syn. UDP-sugar hydrolase), C-terminal domain"/>
    <property type="match status" value="1"/>
</dbReference>
<dbReference type="GO" id="GO:0016787">
    <property type="term" value="F:hydrolase activity"/>
    <property type="evidence" value="ECO:0007669"/>
    <property type="project" value="InterPro"/>
</dbReference>
<evidence type="ECO:0000313" key="6">
    <source>
        <dbReference type="Proteomes" id="UP000011083"/>
    </source>
</evidence>
<dbReference type="Pfam" id="PF00616">
    <property type="entry name" value="RasGAP"/>
    <property type="match status" value="1"/>
</dbReference>
<dbReference type="SMART" id="SM00323">
    <property type="entry name" value="RasGAP"/>
    <property type="match status" value="1"/>
</dbReference>
<dbReference type="SUPFAM" id="SSF56300">
    <property type="entry name" value="Metallo-dependent phosphatases"/>
    <property type="match status" value="1"/>
</dbReference>
<dbReference type="RefSeq" id="XP_004339424.1">
    <property type="nucleotide sequence ID" value="XM_004339376.1"/>
</dbReference>
<gene>
    <name evidence="5" type="ORF">ACA1_061510</name>
</gene>
<dbReference type="PANTHER" id="PTHR11575:SF24">
    <property type="entry name" value="5'-NUCLEOTIDASE"/>
    <property type="match status" value="1"/>
</dbReference>
<dbReference type="Proteomes" id="UP000011083">
    <property type="component" value="Unassembled WGS sequence"/>
</dbReference>
<dbReference type="Gene3D" id="1.10.506.10">
    <property type="entry name" value="GTPase Activation - p120gap, domain 1"/>
    <property type="match status" value="1"/>
</dbReference>
<evidence type="ECO:0000256" key="1">
    <source>
        <dbReference type="ARBA" id="ARBA00006654"/>
    </source>
</evidence>
<evidence type="ECO:0000256" key="2">
    <source>
        <dbReference type="SAM" id="Phobius"/>
    </source>
</evidence>
<dbReference type="InterPro" id="IPR001936">
    <property type="entry name" value="RasGAP_dom"/>
</dbReference>
<evidence type="ECO:0000313" key="5">
    <source>
        <dbReference type="EMBL" id="ELR17411.1"/>
    </source>
</evidence>
<dbReference type="KEGG" id="acan:ACA1_061510"/>
<dbReference type="SUPFAM" id="SSF48350">
    <property type="entry name" value="GTPase activation domain, GAP"/>
    <property type="match status" value="1"/>
</dbReference>
<dbReference type="PROSITE" id="PS50018">
    <property type="entry name" value="RAS_GTPASE_ACTIV_2"/>
    <property type="match status" value="1"/>
</dbReference>
<feature type="chain" id="PRO_5003990222" evidence="3">
    <location>
        <begin position="24"/>
        <end position="1043"/>
    </location>
</feature>
<dbReference type="EMBL" id="KB007974">
    <property type="protein sequence ID" value="ELR17411.1"/>
    <property type="molecule type" value="Genomic_DNA"/>
</dbReference>
<dbReference type="Gene3D" id="2.10.25.10">
    <property type="entry name" value="Laminin"/>
    <property type="match status" value="1"/>
</dbReference>
<keyword evidence="3" id="KW-0732">Signal</keyword>
<comment type="similarity">
    <text evidence="1">Belongs to the 5'-nucleotidase family.</text>
</comment>
<dbReference type="InterPro" id="IPR036907">
    <property type="entry name" value="5'-Nucleotdase_C_sf"/>
</dbReference>
<dbReference type="Gene3D" id="3.60.21.10">
    <property type="match status" value="1"/>
</dbReference>
<keyword evidence="2" id="KW-1133">Transmembrane helix</keyword>
<dbReference type="InterPro" id="IPR008936">
    <property type="entry name" value="Rho_GTPase_activation_prot"/>
</dbReference>